<evidence type="ECO:0000313" key="2">
    <source>
        <dbReference type="EMBL" id="OZJ04018.1"/>
    </source>
</evidence>
<dbReference type="InterPro" id="IPR011009">
    <property type="entry name" value="Kinase-like_dom_sf"/>
</dbReference>
<dbReference type="Gene3D" id="3.90.1200.10">
    <property type="match status" value="1"/>
</dbReference>
<dbReference type="SUPFAM" id="SSF56112">
    <property type="entry name" value="Protein kinase-like (PK-like)"/>
    <property type="match status" value="1"/>
</dbReference>
<evidence type="ECO:0000313" key="3">
    <source>
        <dbReference type="Proteomes" id="UP000242875"/>
    </source>
</evidence>
<dbReference type="Pfam" id="PF01636">
    <property type="entry name" value="APH"/>
    <property type="match status" value="1"/>
</dbReference>
<dbReference type="AlphaFoldDB" id="A0A261Y0C4"/>
<feature type="domain" description="Aminoglycoside phosphotransferase" evidence="1">
    <location>
        <begin position="37"/>
        <end position="264"/>
    </location>
</feature>
<dbReference type="PANTHER" id="PTHR21310">
    <property type="entry name" value="AMINOGLYCOSIDE PHOSPHOTRANSFERASE-RELATED-RELATED"/>
    <property type="match status" value="1"/>
</dbReference>
<proteinExistence type="predicted"/>
<dbReference type="Proteomes" id="UP000242875">
    <property type="component" value="Unassembled WGS sequence"/>
</dbReference>
<dbReference type="InterPro" id="IPR002575">
    <property type="entry name" value="Aminoglycoside_PTrfase"/>
</dbReference>
<name>A0A261Y0C4_9FUNG</name>
<dbReference type="OrthoDB" id="2106430at2759"/>
<dbReference type="InterPro" id="IPR051678">
    <property type="entry name" value="AGP_Transferase"/>
</dbReference>
<evidence type="ECO:0000259" key="1">
    <source>
        <dbReference type="Pfam" id="PF01636"/>
    </source>
</evidence>
<protein>
    <recommendedName>
        <fullName evidence="1">Aminoglycoside phosphotransferase domain-containing protein</fullName>
    </recommendedName>
</protein>
<reference evidence="2 3" key="1">
    <citation type="journal article" date="2017" name="Mycologia">
        <title>Bifiguratus adelaidae, gen. et sp. nov., a new member of Mucoromycotina in endophytic and soil-dwelling habitats.</title>
        <authorList>
            <person name="Torres-Cruz T.J."/>
            <person name="Billingsley Tobias T.L."/>
            <person name="Almatruk M."/>
            <person name="Hesse C."/>
            <person name="Kuske C.R."/>
            <person name="Desiro A."/>
            <person name="Benucci G.M."/>
            <person name="Bonito G."/>
            <person name="Stajich J.E."/>
            <person name="Dunlap C."/>
            <person name="Arnold A.E."/>
            <person name="Porras-Alfaro A."/>
        </authorList>
    </citation>
    <scope>NUCLEOTIDE SEQUENCE [LARGE SCALE GENOMIC DNA]</scope>
    <source>
        <strain evidence="2 3">AZ0501</strain>
    </source>
</reference>
<gene>
    <name evidence="2" type="ORF">BZG36_03762</name>
</gene>
<accession>A0A261Y0C4</accession>
<comment type="caution">
    <text evidence="2">The sequence shown here is derived from an EMBL/GenBank/DDBJ whole genome shotgun (WGS) entry which is preliminary data.</text>
</comment>
<keyword evidence="3" id="KW-1185">Reference proteome</keyword>
<organism evidence="2 3">
    <name type="scientific">Bifiguratus adelaidae</name>
    <dbReference type="NCBI Taxonomy" id="1938954"/>
    <lineage>
        <taxon>Eukaryota</taxon>
        <taxon>Fungi</taxon>
        <taxon>Fungi incertae sedis</taxon>
        <taxon>Mucoromycota</taxon>
        <taxon>Mucoromycotina</taxon>
        <taxon>Endogonomycetes</taxon>
        <taxon>Endogonales</taxon>
        <taxon>Endogonales incertae sedis</taxon>
        <taxon>Bifiguratus</taxon>
    </lineage>
</organism>
<dbReference type="EMBL" id="MVBO01000057">
    <property type="protein sequence ID" value="OZJ04018.1"/>
    <property type="molecule type" value="Genomic_DNA"/>
</dbReference>
<sequence length="289" mass="32461">MASSEPDLPPEVQAILERQLDSFTMEHNNIGTNSFVSVLHTDKGEYVVKRARNTYAKKAIHREFDKLSILFPGHPGTFEVPEPVSSQESVYTVLKHIDGIDGSQVWAAANHSERLHLLKEIAAILKRIHACQVDGIEPLRATSRETSQSWYQSHLVMAKSLYNRRLAQEGTSPESQAALDNIAAMEHALADDGLWQPAFNTISFLHGDFMLPNVIFRQEDGILLAVGMVDWADCGYGDARYDLASMLWSIGYNSKNLQAKTIQEYKTASLAAYDHVYKDKSDAYFTPWK</sequence>